<accession>N0BFJ7</accession>
<protein>
    <submittedName>
        <fullName evidence="1">Molybdopterin converting factor, large subunit</fullName>
    </submittedName>
</protein>
<dbReference type="HOGENOM" id="CLU_088141_0_0_2"/>
<organism evidence="1 2">
    <name type="scientific">Archaeoglobus sulfaticallidus PM70-1</name>
    <dbReference type="NCBI Taxonomy" id="387631"/>
    <lineage>
        <taxon>Archaea</taxon>
        <taxon>Methanobacteriati</taxon>
        <taxon>Methanobacteriota</taxon>
        <taxon>Archaeoglobi</taxon>
        <taxon>Archaeoglobales</taxon>
        <taxon>Archaeoglobaceae</taxon>
        <taxon>Archaeoglobus</taxon>
    </lineage>
</organism>
<dbReference type="GO" id="GO:0006777">
    <property type="term" value="P:Mo-molybdopterin cofactor biosynthetic process"/>
    <property type="evidence" value="ECO:0007669"/>
    <property type="project" value="InterPro"/>
</dbReference>
<dbReference type="Gene3D" id="3.90.1170.40">
    <property type="entry name" value="Molybdopterin biosynthesis MoaE subunit"/>
    <property type="match status" value="1"/>
</dbReference>
<dbReference type="Pfam" id="PF02391">
    <property type="entry name" value="MoaE"/>
    <property type="match status" value="1"/>
</dbReference>
<dbReference type="RefSeq" id="WP_015590615.1">
    <property type="nucleotide sequence ID" value="NC_021169.1"/>
</dbReference>
<reference evidence="1 2" key="1">
    <citation type="journal article" date="2013" name="Genome Announc.">
        <title>Complete Genome Sequence of the Thermophilic and Facultatively Chemolithoautotrophic Sulfate Reducer Archaeoglobus sulfaticallidus Strain PM70-1T.</title>
        <authorList>
            <person name="Stokke R."/>
            <person name="Hocking W.P."/>
            <person name="Steinsbu B.O."/>
            <person name="Steen I.H."/>
        </authorList>
    </citation>
    <scope>NUCLEOTIDE SEQUENCE [LARGE SCALE GENOMIC DNA]</scope>
    <source>
        <strain evidence="1">PM70-1</strain>
    </source>
</reference>
<dbReference type="eggNOG" id="arCOG00533">
    <property type="taxonomic scope" value="Archaea"/>
</dbReference>
<name>N0BFJ7_9EURY</name>
<dbReference type="OrthoDB" id="45235at2157"/>
<sequence>MKILRGFDESKENAVLITKKDEKIFCKSEKLQMETTHDLGDVLEVLASLGYEFAFLDGFNEVDLDPEVESLASLIKKVKRENAEYCGAIGIFVGFVRKFSDGKEVVRLEYEAYEPVFSEKVREIENILKSYPGVEGVKIFHKKGKINVGEDIVYVVIMGRHRKDVWKPLSESMEIIKRELPVWKKEIYVDGEQWVHDKLEQ</sequence>
<dbReference type="GeneID" id="15392654"/>
<dbReference type="KEGG" id="ast:Asulf_01013"/>
<dbReference type="AlphaFoldDB" id="N0BFJ7"/>
<dbReference type="CDD" id="cd00756">
    <property type="entry name" value="MoaE"/>
    <property type="match status" value="1"/>
</dbReference>
<dbReference type="STRING" id="387631.Asulf_01013"/>
<proteinExistence type="predicted"/>
<dbReference type="Proteomes" id="UP000013307">
    <property type="component" value="Chromosome"/>
</dbReference>
<evidence type="ECO:0000313" key="2">
    <source>
        <dbReference type="Proteomes" id="UP000013307"/>
    </source>
</evidence>
<dbReference type="SUPFAM" id="SSF54690">
    <property type="entry name" value="Molybdopterin synthase subunit MoaE"/>
    <property type="match status" value="1"/>
</dbReference>
<evidence type="ECO:0000313" key="1">
    <source>
        <dbReference type="EMBL" id="AGK61017.1"/>
    </source>
</evidence>
<gene>
    <name evidence="1" type="ORF">Asulf_01013</name>
</gene>
<dbReference type="EMBL" id="CP005290">
    <property type="protein sequence ID" value="AGK61017.1"/>
    <property type="molecule type" value="Genomic_DNA"/>
</dbReference>
<dbReference type="InterPro" id="IPR036563">
    <property type="entry name" value="MoaE_sf"/>
</dbReference>
<dbReference type="PANTHER" id="PTHR23404">
    <property type="entry name" value="MOLYBDOPTERIN SYNTHASE RELATED"/>
    <property type="match status" value="1"/>
</dbReference>
<keyword evidence="2" id="KW-1185">Reference proteome</keyword>
<dbReference type="InterPro" id="IPR003448">
    <property type="entry name" value="Mopterin_biosynth_MoaE"/>
</dbReference>